<comment type="caution">
    <text evidence="2">The sequence shown here is derived from an EMBL/GenBank/DDBJ whole genome shotgun (WGS) entry which is preliminary data.</text>
</comment>
<accession>A0A5B7GLB1</accession>
<reference evidence="2 3" key="1">
    <citation type="submission" date="2019-05" db="EMBL/GenBank/DDBJ databases">
        <title>Another draft genome of Portunus trituberculatus and its Hox gene families provides insights of decapod evolution.</title>
        <authorList>
            <person name="Jeong J.-H."/>
            <person name="Song I."/>
            <person name="Kim S."/>
            <person name="Choi T."/>
            <person name="Kim D."/>
            <person name="Ryu S."/>
            <person name="Kim W."/>
        </authorList>
    </citation>
    <scope>NUCLEOTIDE SEQUENCE [LARGE SCALE GENOMIC DNA]</scope>
    <source>
        <tissue evidence="2">Muscle</tissue>
    </source>
</reference>
<sequence>MLQLETCEVTCIAAAAGTRLGREGVGRERCPAGSLCRTPIVGCRAARSARATPTPASLVAVPTSSQPPRQAGRRGGRELR</sequence>
<dbReference type="AlphaFoldDB" id="A0A5B7GLB1"/>
<organism evidence="2 3">
    <name type="scientific">Portunus trituberculatus</name>
    <name type="common">Swimming crab</name>
    <name type="synonym">Neptunus trituberculatus</name>
    <dbReference type="NCBI Taxonomy" id="210409"/>
    <lineage>
        <taxon>Eukaryota</taxon>
        <taxon>Metazoa</taxon>
        <taxon>Ecdysozoa</taxon>
        <taxon>Arthropoda</taxon>
        <taxon>Crustacea</taxon>
        <taxon>Multicrustacea</taxon>
        <taxon>Malacostraca</taxon>
        <taxon>Eumalacostraca</taxon>
        <taxon>Eucarida</taxon>
        <taxon>Decapoda</taxon>
        <taxon>Pleocyemata</taxon>
        <taxon>Brachyura</taxon>
        <taxon>Eubrachyura</taxon>
        <taxon>Portunoidea</taxon>
        <taxon>Portunidae</taxon>
        <taxon>Portuninae</taxon>
        <taxon>Portunus</taxon>
    </lineage>
</organism>
<evidence type="ECO:0000313" key="3">
    <source>
        <dbReference type="Proteomes" id="UP000324222"/>
    </source>
</evidence>
<evidence type="ECO:0000313" key="2">
    <source>
        <dbReference type="EMBL" id="MPC58233.1"/>
    </source>
</evidence>
<evidence type="ECO:0000256" key="1">
    <source>
        <dbReference type="SAM" id="MobiDB-lite"/>
    </source>
</evidence>
<dbReference type="EMBL" id="VSRR010015487">
    <property type="protein sequence ID" value="MPC58233.1"/>
    <property type="molecule type" value="Genomic_DNA"/>
</dbReference>
<feature type="region of interest" description="Disordered" evidence="1">
    <location>
        <begin position="52"/>
        <end position="80"/>
    </location>
</feature>
<name>A0A5B7GLB1_PORTR</name>
<dbReference type="Proteomes" id="UP000324222">
    <property type="component" value="Unassembled WGS sequence"/>
</dbReference>
<protein>
    <submittedName>
        <fullName evidence="2">Uncharacterized protein</fullName>
    </submittedName>
</protein>
<gene>
    <name evidence="2" type="ORF">E2C01_052229</name>
</gene>
<keyword evidence="3" id="KW-1185">Reference proteome</keyword>
<proteinExistence type="predicted"/>